<evidence type="ECO:0000256" key="6">
    <source>
        <dbReference type="SAM" id="MobiDB-lite"/>
    </source>
</evidence>
<dbReference type="InterPro" id="IPR038765">
    <property type="entry name" value="Papain-like_cys_pep_sf"/>
</dbReference>
<dbReference type="InterPro" id="IPR051794">
    <property type="entry name" value="PG_Endopeptidase_C40"/>
</dbReference>
<evidence type="ECO:0000256" key="2">
    <source>
        <dbReference type="ARBA" id="ARBA00022670"/>
    </source>
</evidence>
<keyword evidence="10" id="KW-1185">Reference proteome</keyword>
<feature type="chain" id="PRO_5047186160" evidence="7">
    <location>
        <begin position="31"/>
        <end position="382"/>
    </location>
</feature>
<keyword evidence="4" id="KW-0788">Thiol protease</keyword>
<feature type="compositionally biased region" description="Low complexity" evidence="6">
    <location>
        <begin position="365"/>
        <end position="382"/>
    </location>
</feature>
<keyword evidence="7" id="KW-0732">Signal</keyword>
<evidence type="ECO:0000256" key="3">
    <source>
        <dbReference type="ARBA" id="ARBA00022801"/>
    </source>
</evidence>
<feature type="domain" description="NlpC/P60" evidence="8">
    <location>
        <begin position="233"/>
        <end position="353"/>
    </location>
</feature>
<feature type="signal peptide" evidence="7">
    <location>
        <begin position="1"/>
        <end position="30"/>
    </location>
</feature>
<keyword evidence="5" id="KW-0175">Coiled coil</keyword>
<dbReference type="PANTHER" id="PTHR47359">
    <property type="entry name" value="PEPTIDOGLYCAN DL-ENDOPEPTIDASE CWLO"/>
    <property type="match status" value="1"/>
</dbReference>
<dbReference type="PANTHER" id="PTHR47359:SF3">
    <property type="entry name" value="NLP_P60 DOMAIN-CONTAINING PROTEIN-RELATED"/>
    <property type="match status" value="1"/>
</dbReference>
<keyword evidence="3" id="KW-0378">Hydrolase</keyword>
<feature type="coiled-coil region" evidence="5">
    <location>
        <begin position="40"/>
        <end position="74"/>
    </location>
</feature>
<gene>
    <name evidence="9" type="ORF">ACFP1Z_14525</name>
</gene>
<evidence type="ECO:0000256" key="7">
    <source>
        <dbReference type="SAM" id="SignalP"/>
    </source>
</evidence>
<comment type="caution">
    <text evidence="9">The sequence shown here is derived from an EMBL/GenBank/DDBJ whole genome shotgun (WGS) entry which is preliminary data.</text>
</comment>
<sequence>MSGRFVRQICTAALIAGAVSLVLPAPQAGAAPADPPDQSVSALLSQLQTLYRKAEEATERYNATDERLKQQREKAGKLGDDLATTRIALADARKAIGQLAREQYQGGSGAALSPYLGVMLSDNPQQALDQGHQISRAAGQQAATVKRLEDNEKKASALAAQARDALNEQQALAARQKQERDTVVKSLDQVEKMLASLNERQLAELQRQEAKDVGQAQDKLLASGRLSGAKAPSSIGSKAVEFAYQQLGKPYVWGAAGPDSFDCSGLTSQAWARAGAAIPRTSQEQWQSLPKVGLDELRPGDLVIYFEGATHVALYIGDGLVIQAPRPGAYVKVSPIASNPLLGAVRPDAGRPALSGYVPPRLPEGARSGSDAGYGSASAPGR</sequence>
<evidence type="ECO:0000313" key="10">
    <source>
        <dbReference type="Proteomes" id="UP001596083"/>
    </source>
</evidence>
<feature type="region of interest" description="Disordered" evidence="6">
    <location>
        <begin position="132"/>
        <end position="156"/>
    </location>
</feature>
<feature type="compositionally biased region" description="Basic and acidic residues" evidence="6">
    <location>
        <begin position="146"/>
        <end position="155"/>
    </location>
</feature>
<proteinExistence type="inferred from homology"/>
<reference evidence="10" key="1">
    <citation type="journal article" date="2019" name="Int. J. Syst. Evol. Microbiol.">
        <title>The Global Catalogue of Microorganisms (GCM) 10K type strain sequencing project: providing services to taxonomists for standard genome sequencing and annotation.</title>
        <authorList>
            <consortium name="The Broad Institute Genomics Platform"/>
            <consortium name="The Broad Institute Genome Sequencing Center for Infectious Disease"/>
            <person name="Wu L."/>
            <person name="Ma J."/>
        </authorList>
    </citation>
    <scope>NUCLEOTIDE SEQUENCE [LARGE SCALE GENOMIC DNA]</scope>
    <source>
        <strain evidence="10">CGMCC 4.7304</strain>
    </source>
</reference>
<dbReference type="PROSITE" id="PS51935">
    <property type="entry name" value="NLPC_P60"/>
    <property type="match status" value="1"/>
</dbReference>
<dbReference type="Proteomes" id="UP001596083">
    <property type="component" value="Unassembled WGS sequence"/>
</dbReference>
<dbReference type="InterPro" id="IPR000064">
    <property type="entry name" value="NLP_P60_dom"/>
</dbReference>
<name>A0ABW0Z1M1_9ACTN</name>
<protein>
    <submittedName>
        <fullName evidence="9">NlpC/P60 family protein</fullName>
    </submittedName>
</protein>
<keyword evidence="2" id="KW-0645">Protease</keyword>
<evidence type="ECO:0000256" key="5">
    <source>
        <dbReference type="SAM" id="Coils"/>
    </source>
</evidence>
<feature type="region of interest" description="Disordered" evidence="6">
    <location>
        <begin position="353"/>
        <end position="382"/>
    </location>
</feature>
<comment type="similarity">
    <text evidence="1">Belongs to the peptidase C40 family.</text>
</comment>
<dbReference type="Gene3D" id="3.90.1720.10">
    <property type="entry name" value="endopeptidase domain like (from Nostoc punctiforme)"/>
    <property type="match status" value="1"/>
</dbReference>
<evidence type="ECO:0000259" key="8">
    <source>
        <dbReference type="PROSITE" id="PS51935"/>
    </source>
</evidence>
<dbReference type="RefSeq" id="WP_390316649.1">
    <property type="nucleotide sequence ID" value="NZ_JBHSPB010000007.1"/>
</dbReference>
<dbReference type="EMBL" id="JBHSPB010000007">
    <property type="protein sequence ID" value="MFC5721384.1"/>
    <property type="molecule type" value="Genomic_DNA"/>
</dbReference>
<dbReference type="Pfam" id="PF00877">
    <property type="entry name" value="NLPC_P60"/>
    <property type="match status" value="1"/>
</dbReference>
<accession>A0ABW0Z1M1</accession>
<organism evidence="9 10">
    <name type="scientific">Streptomyces gamaensis</name>
    <dbReference type="NCBI Taxonomy" id="1763542"/>
    <lineage>
        <taxon>Bacteria</taxon>
        <taxon>Bacillati</taxon>
        <taxon>Actinomycetota</taxon>
        <taxon>Actinomycetes</taxon>
        <taxon>Kitasatosporales</taxon>
        <taxon>Streptomycetaceae</taxon>
        <taxon>Streptomyces</taxon>
    </lineage>
</organism>
<dbReference type="SUPFAM" id="SSF54001">
    <property type="entry name" value="Cysteine proteinases"/>
    <property type="match status" value="1"/>
</dbReference>
<evidence type="ECO:0000256" key="1">
    <source>
        <dbReference type="ARBA" id="ARBA00007074"/>
    </source>
</evidence>
<evidence type="ECO:0000256" key="4">
    <source>
        <dbReference type="ARBA" id="ARBA00022807"/>
    </source>
</evidence>
<evidence type="ECO:0000313" key="9">
    <source>
        <dbReference type="EMBL" id="MFC5721384.1"/>
    </source>
</evidence>